<feature type="non-terminal residue" evidence="2">
    <location>
        <position position="32"/>
    </location>
</feature>
<gene>
    <name evidence="2" type="ORF">LCGC14_1700250</name>
</gene>
<accession>A0A0F9I5V6</accession>
<protein>
    <submittedName>
        <fullName evidence="2">Uncharacterized protein</fullName>
    </submittedName>
</protein>
<sequence length="32" mass="3590">MDTAKDELSESNREVRISSDIEGTKSVHLRVS</sequence>
<reference evidence="2" key="1">
    <citation type="journal article" date="2015" name="Nature">
        <title>Complex archaea that bridge the gap between prokaryotes and eukaryotes.</title>
        <authorList>
            <person name="Spang A."/>
            <person name="Saw J.H."/>
            <person name="Jorgensen S.L."/>
            <person name="Zaremba-Niedzwiedzka K."/>
            <person name="Martijn J."/>
            <person name="Lind A.E."/>
            <person name="van Eijk R."/>
            <person name="Schleper C."/>
            <person name="Guy L."/>
            <person name="Ettema T.J."/>
        </authorList>
    </citation>
    <scope>NUCLEOTIDE SEQUENCE</scope>
</reference>
<proteinExistence type="predicted"/>
<name>A0A0F9I5V6_9ZZZZ</name>
<dbReference type="EMBL" id="LAZR01015009">
    <property type="protein sequence ID" value="KKM15014.1"/>
    <property type="molecule type" value="Genomic_DNA"/>
</dbReference>
<comment type="caution">
    <text evidence="2">The sequence shown here is derived from an EMBL/GenBank/DDBJ whole genome shotgun (WGS) entry which is preliminary data.</text>
</comment>
<feature type="compositionally biased region" description="Basic and acidic residues" evidence="1">
    <location>
        <begin position="1"/>
        <end position="25"/>
    </location>
</feature>
<evidence type="ECO:0000256" key="1">
    <source>
        <dbReference type="SAM" id="MobiDB-lite"/>
    </source>
</evidence>
<dbReference type="AlphaFoldDB" id="A0A0F9I5V6"/>
<evidence type="ECO:0000313" key="2">
    <source>
        <dbReference type="EMBL" id="KKM15014.1"/>
    </source>
</evidence>
<organism evidence="2">
    <name type="scientific">marine sediment metagenome</name>
    <dbReference type="NCBI Taxonomy" id="412755"/>
    <lineage>
        <taxon>unclassified sequences</taxon>
        <taxon>metagenomes</taxon>
        <taxon>ecological metagenomes</taxon>
    </lineage>
</organism>
<feature type="region of interest" description="Disordered" evidence="1">
    <location>
        <begin position="1"/>
        <end position="32"/>
    </location>
</feature>